<evidence type="ECO:0000313" key="2">
    <source>
        <dbReference type="EMBL" id="MBK1884563.1"/>
    </source>
</evidence>
<protein>
    <submittedName>
        <fullName evidence="2">Uncharacterized protein</fullName>
    </submittedName>
</protein>
<dbReference type="EMBL" id="JAENIJ010000059">
    <property type="protein sequence ID" value="MBK1884563.1"/>
    <property type="molecule type" value="Genomic_DNA"/>
</dbReference>
<keyword evidence="3" id="KW-1185">Reference proteome</keyword>
<feature type="transmembrane region" description="Helical" evidence="1">
    <location>
        <begin position="205"/>
        <end position="227"/>
    </location>
</feature>
<evidence type="ECO:0000313" key="3">
    <source>
        <dbReference type="Proteomes" id="UP000603141"/>
    </source>
</evidence>
<name>A0A934S9Z7_9BACT</name>
<keyword evidence="1" id="KW-1133">Transmembrane helix</keyword>
<sequence>MSKIRPIPPGSTEIVDESDRFKIAQAIYSAVTGKTEKLSRTYSKDYLITLDDIQQLHLKCQQACGQWTVLNKSESITVHHLDDNKEVFSSYKRFSIYDHSKTSPTESIVYEFNLLLQLPKVEKPQHYKVVVRTLSRAAMIRRMEQEMAPPPLLSFFGSSSIVVDIEYVDYVVARNILGMIDSWVSEIERHSNLWWIRHIQRFTHWVPPVSQFLAIAFIGLSLFTATAGVIVDSSPPPLVARWLILSGTVIALTALLARRLGSLVESGLDQILTLSAIQLNKGDQRLIQRYRNRNILKVIQVLGGVVGVTAHAVGANFLTDWLKLLIHK</sequence>
<keyword evidence="1" id="KW-0472">Membrane</keyword>
<keyword evidence="1" id="KW-0812">Transmembrane</keyword>
<dbReference type="Proteomes" id="UP000603141">
    <property type="component" value="Unassembled WGS sequence"/>
</dbReference>
<accession>A0A934S9Z7</accession>
<gene>
    <name evidence="2" type="ORF">JIN85_19260</name>
</gene>
<dbReference type="RefSeq" id="WP_200273872.1">
    <property type="nucleotide sequence ID" value="NZ_JAENIJ010000059.1"/>
</dbReference>
<organism evidence="2 3">
    <name type="scientific">Luteolibacter pohnpeiensis</name>
    <dbReference type="NCBI Taxonomy" id="454153"/>
    <lineage>
        <taxon>Bacteria</taxon>
        <taxon>Pseudomonadati</taxon>
        <taxon>Verrucomicrobiota</taxon>
        <taxon>Verrucomicrobiia</taxon>
        <taxon>Verrucomicrobiales</taxon>
        <taxon>Verrucomicrobiaceae</taxon>
        <taxon>Luteolibacter</taxon>
    </lineage>
</organism>
<comment type="caution">
    <text evidence="2">The sequence shown here is derived from an EMBL/GenBank/DDBJ whole genome shotgun (WGS) entry which is preliminary data.</text>
</comment>
<feature type="transmembrane region" description="Helical" evidence="1">
    <location>
        <begin position="295"/>
        <end position="318"/>
    </location>
</feature>
<reference evidence="2" key="1">
    <citation type="submission" date="2021-01" db="EMBL/GenBank/DDBJ databases">
        <title>Modified the classification status of verrucomicrobia.</title>
        <authorList>
            <person name="Feng X."/>
        </authorList>
    </citation>
    <scope>NUCLEOTIDE SEQUENCE</scope>
    <source>
        <strain evidence="2">KCTC 22041</strain>
    </source>
</reference>
<feature type="transmembrane region" description="Helical" evidence="1">
    <location>
        <begin position="239"/>
        <end position="257"/>
    </location>
</feature>
<dbReference type="AlphaFoldDB" id="A0A934S9Z7"/>
<evidence type="ECO:0000256" key="1">
    <source>
        <dbReference type="SAM" id="Phobius"/>
    </source>
</evidence>
<proteinExistence type="predicted"/>